<accession>A0A3G4ZRI2</accession>
<dbReference type="EMBL" id="MK072045">
    <property type="protein sequence ID" value="AYV77516.1"/>
    <property type="molecule type" value="Genomic_DNA"/>
</dbReference>
<reference evidence="2" key="1">
    <citation type="submission" date="2018-10" db="EMBL/GenBank/DDBJ databases">
        <title>Hidden diversity of soil giant viruses.</title>
        <authorList>
            <person name="Schulz F."/>
            <person name="Alteio L."/>
            <person name="Goudeau D."/>
            <person name="Ryan E.M."/>
            <person name="Malmstrom R.R."/>
            <person name="Blanchard J."/>
            <person name="Woyke T."/>
        </authorList>
    </citation>
    <scope>NUCLEOTIDE SEQUENCE</scope>
    <source>
        <strain evidence="2">DSV1</strain>
    </source>
</reference>
<protein>
    <submittedName>
        <fullName evidence="2">Uncharacterized protein</fullName>
    </submittedName>
</protein>
<sequence length="207" mass="23514">MHFVLILTVLIHLSEALNDSMKLLHFLPATILINGTEMIESEYTVIDKMFRYIKTNKLTTIGIPILLTVPETLIILPNINITDDPVELPSSFEEIITSWTYGHYWHNDGGGGQTSVGYVAPEQKSNTQIITTNNLRGFSIWILRPAPNLPIVKYKNKYPDKTLKQMVETIIYQELISDSDKVNPYHFGPFDTFVAIFVGVTLFLLLD</sequence>
<gene>
    <name evidence="2" type="ORF">Dasosvirus4_37</name>
</gene>
<evidence type="ECO:0000313" key="2">
    <source>
        <dbReference type="EMBL" id="AYV77516.1"/>
    </source>
</evidence>
<keyword evidence="1" id="KW-1133">Transmembrane helix</keyword>
<keyword evidence="1" id="KW-0812">Transmembrane</keyword>
<organism evidence="2">
    <name type="scientific">Dasosvirus sp</name>
    <dbReference type="NCBI Taxonomy" id="2487764"/>
    <lineage>
        <taxon>Viruses</taxon>
        <taxon>Varidnaviria</taxon>
        <taxon>Bamfordvirae</taxon>
        <taxon>Nucleocytoviricota</taxon>
        <taxon>Megaviricetes</taxon>
        <taxon>Imitervirales</taxon>
        <taxon>Mimiviridae</taxon>
        <taxon>Klosneuvirinae</taxon>
    </lineage>
</organism>
<evidence type="ECO:0000256" key="1">
    <source>
        <dbReference type="SAM" id="Phobius"/>
    </source>
</evidence>
<proteinExistence type="predicted"/>
<keyword evidence="1" id="KW-0472">Membrane</keyword>
<feature type="transmembrane region" description="Helical" evidence="1">
    <location>
        <begin position="187"/>
        <end position="206"/>
    </location>
</feature>
<name>A0A3G4ZRI2_9VIRU</name>